<keyword evidence="3" id="KW-0276">Fatty acid metabolism</keyword>
<dbReference type="PROSITE" id="PS00166">
    <property type="entry name" value="ENOYL_COA_HYDRATASE"/>
    <property type="match status" value="2"/>
</dbReference>
<evidence type="ECO:0000256" key="6">
    <source>
        <dbReference type="RuleBase" id="RU003707"/>
    </source>
</evidence>
<dbReference type="InterPro" id="IPR029045">
    <property type="entry name" value="ClpP/crotonase-like_dom_sf"/>
</dbReference>
<dbReference type="EMBL" id="BMGC01000021">
    <property type="protein sequence ID" value="GGB38595.1"/>
    <property type="molecule type" value="Genomic_DNA"/>
</dbReference>
<evidence type="ECO:0000256" key="1">
    <source>
        <dbReference type="ARBA" id="ARBA00002994"/>
    </source>
</evidence>
<reference evidence="7" key="2">
    <citation type="submission" date="2020-09" db="EMBL/GenBank/DDBJ databases">
        <authorList>
            <person name="Sun Q."/>
            <person name="Zhou Y."/>
        </authorList>
    </citation>
    <scope>NUCLEOTIDE SEQUENCE</scope>
    <source>
        <strain evidence="7">CGMCC 1.12827</strain>
    </source>
</reference>
<dbReference type="InterPro" id="IPR018376">
    <property type="entry name" value="Enoyl-CoA_hyd/isom_CS"/>
</dbReference>
<dbReference type="GO" id="GO:0004300">
    <property type="term" value="F:enoyl-CoA hydratase activity"/>
    <property type="evidence" value="ECO:0007669"/>
    <property type="project" value="UniProtKB-EC"/>
</dbReference>
<evidence type="ECO:0000313" key="8">
    <source>
        <dbReference type="Proteomes" id="UP000621454"/>
    </source>
</evidence>
<dbReference type="SUPFAM" id="SSF52096">
    <property type="entry name" value="ClpP/crotonase"/>
    <property type="match status" value="2"/>
</dbReference>
<proteinExistence type="inferred from homology"/>
<dbReference type="Proteomes" id="UP000621454">
    <property type="component" value="Unassembled WGS sequence"/>
</dbReference>
<evidence type="ECO:0000256" key="4">
    <source>
        <dbReference type="ARBA" id="ARBA00023709"/>
    </source>
</evidence>
<evidence type="ECO:0008006" key="9">
    <source>
        <dbReference type="Google" id="ProtNLM"/>
    </source>
</evidence>
<dbReference type="Gene3D" id="3.90.226.10">
    <property type="entry name" value="2-enoyl-CoA Hydratase, Chain A, domain 1"/>
    <property type="match status" value="2"/>
</dbReference>
<evidence type="ECO:0000256" key="2">
    <source>
        <dbReference type="ARBA" id="ARBA00005254"/>
    </source>
</evidence>
<dbReference type="GO" id="GO:0006631">
    <property type="term" value="P:fatty acid metabolic process"/>
    <property type="evidence" value="ECO:0007669"/>
    <property type="project" value="UniProtKB-KW"/>
</dbReference>
<keyword evidence="8" id="KW-1185">Reference proteome</keyword>
<comment type="catalytic activity">
    <reaction evidence="5">
        <text>a 4-saturated-(3S)-3-hydroxyacyl-CoA = a (3E)-enoyl-CoA + H2O</text>
        <dbReference type="Rhea" id="RHEA:20724"/>
        <dbReference type="ChEBI" id="CHEBI:15377"/>
        <dbReference type="ChEBI" id="CHEBI:58521"/>
        <dbReference type="ChEBI" id="CHEBI:137480"/>
        <dbReference type="EC" id="4.2.1.17"/>
    </reaction>
</comment>
<dbReference type="Pfam" id="PF00378">
    <property type="entry name" value="ECH_1"/>
    <property type="match status" value="2"/>
</dbReference>
<comment type="function">
    <text evidence="1">Could possibly oxidize fatty acids using specific components.</text>
</comment>
<sequence length="435" mass="44979">MTTKESSHVSDKVVSEFADGVAVLTINRPAAKNAIDLETAQALAAAVDEFEARDDISIAILTGAGGTFCAGMDLKAFTRGERPSLPGRGFAGIAAAPPRKPLIAAVEGWALAGGCELALSADLIVAASDARFGLPEVKRGLAAAGGGLLRLPKVLPYQVAMEIALTGDPIDAARAHHFGMVNTLAEPGEALSAARELATRIAANGPLAVDADIRVVVLTGAQGNFCSGADLSSGALPHPVERMRRVNRAAELLGSFDKPTIAAVEGYATGAGWNMALLCDFVIASSTARFSQIFARRGLSVDFGGSWILPRLVGLHTAKRLVMLAEMIDAAEADRLGLVSMLVEPDDLESATADVAGRLAQGPPVALALSGRLLEAGSSSGLRDALDREAAAQPINFASDSPGAIAAFREKRTARFDGVWLPDTGSVGDHTDSVR</sequence>
<dbReference type="NCBIfam" id="NF006100">
    <property type="entry name" value="PRK08252.1"/>
    <property type="match status" value="1"/>
</dbReference>
<gene>
    <name evidence="7" type="ORF">GCM10011489_27870</name>
</gene>
<reference evidence="7" key="1">
    <citation type="journal article" date="2014" name="Int. J. Syst. Evol. Microbiol.">
        <title>Complete genome sequence of Corynebacterium casei LMG S-19264T (=DSM 44701T), isolated from a smear-ripened cheese.</title>
        <authorList>
            <consortium name="US DOE Joint Genome Institute (JGI-PGF)"/>
            <person name="Walter F."/>
            <person name="Albersmeier A."/>
            <person name="Kalinowski J."/>
            <person name="Ruckert C."/>
        </authorList>
    </citation>
    <scope>NUCLEOTIDE SEQUENCE</scope>
    <source>
        <strain evidence="7">CGMCC 1.12827</strain>
    </source>
</reference>
<accession>A0A916TCX4</accession>
<dbReference type="InterPro" id="IPR001753">
    <property type="entry name" value="Enoyl-CoA_hydra/iso"/>
</dbReference>
<evidence type="ECO:0000313" key="7">
    <source>
        <dbReference type="EMBL" id="GGB38595.1"/>
    </source>
</evidence>
<dbReference type="AlphaFoldDB" id="A0A916TCX4"/>
<organism evidence="7 8">
    <name type="scientific">Gordonia jinhuaensis</name>
    <dbReference type="NCBI Taxonomy" id="1517702"/>
    <lineage>
        <taxon>Bacteria</taxon>
        <taxon>Bacillati</taxon>
        <taxon>Actinomycetota</taxon>
        <taxon>Actinomycetes</taxon>
        <taxon>Mycobacteriales</taxon>
        <taxon>Gordoniaceae</taxon>
        <taxon>Gordonia</taxon>
    </lineage>
</organism>
<name>A0A916TCX4_9ACTN</name>
<comment type="catalytic activity">
    <reaction evidence="4">
        <text>a (3S)-3-hydroxyacyl-CoA = a (2E)-enoyl-CoA + H2O</text>
        <dbReference type="Rhea" id="RHEA:16105"/>
        <dbReference type="ChEBI" id="CHEBI:15377"/>
        <dbReference type="ChEBI" id="CHEBI:57318"/>
        <dbReference type="ChEBI" id="CHEBI:58856"/>
        <dbReference type="EC" id="4.2.1.17"/>
    </reaction>
</comment>
<evidence type="ECO:0000256" key="3">
    <source>
        <dbReference type="ARBA" id="ARBA00022832"/>
    </source>
</evidence>
<comment type="similarity">
    <text evidence="2 6">Belongs to the enoyl-CoA hydratase/isomerase family.</text>
</comment>
<keyword evidence="3" id="KW-0443">Lipid metabolism</keyword>
<evidence type="ECO:0000256" key="5">
    <source>
        <dbReference type="ARBA" id="ARBA00023717"/>
    </source>
</evidence>
<comment type="caution">
    <text evidence="7">The sequence shown here is derived from an EMBL/GenBank/DDBJ whole genome shotgun (WGS) entry which is preliminary data.</text>
</comment>
<dbReference type="PANTHER" id="PTHR43802">
    <property type="entry name" value="ENOYL-COA HYDRATASE"/>
    <property type="match status" value="1"/>
</dbReference>
<protein>
    <recommendedName>
        <fullName evidence="9">Enoyl-CoA hydratase</fullName>
    </recommendedName>
</protein>
<dbReference type="CDD" id="cd06558">
    <property type="entry name" value="crotonase-like"/>
    <property type="match status" value="2"/>
</dbReference>
<dbReference type="PANTHER" id="PTHR43802:SF1">
    <property type="entry name" value="IP11341P-RELATED"/>
    <property type="match status" value="1"/>
</dbReference>